<evidence type="ECO:0000256" key="1">
    <source>
        <dbReference type="ARBA" id="ARBA00004418"/>
    </source>
</evidence>
<feature type="domain" description="Solute-binding protein family 5" evidence="5">
    <location>
        <begin position="68"/>
        <end position="439"/>
    </location>
</feature>
<comment type="similarity">
    <text evidence="2">Belongs to the bacterial solute-binding protein 5 family.</text>
</comment>
<evidence type="ECO:0000256" key="3">
    <source>
        <dbReference type="ARBA" id="ARBA00022729"/>
    </source>
</evidence>
<dbReference type="GO" id="GO:0015833">
    <property type="term" value="P:peptide transport"/>
    <property type="evidence" value="ECO:0007669"/>
    <property type="project" value="TreeGrafter"/>
</dbReference>
<dbReference type="Gene3D" id="3.40.190.10">
    <property type="entry name" value="Periplasmic binding protein-like II"/>
    <property type="match status" value="1"/>
</dbReference>
<dbReference type="Gene3D" id="3.10.105.10">
    <property type="entry name" value="Dipeptide-binding Protein, Domain 3"/>
    <property type="match status" value="1"/>
</dbReference>
<dbReference type="GO" id="GO:0030288">
    <property type="term" value="C:outer membrane-bounded periplasmic space"/>
    <property type="evidence" value="ECO:0007669"/>
    <property type="project" value="UniProtKB-ARBA"/>
</dbReference>
<comment type="subcellular location">
    <subcellularLocation>
        <location evidence="1">Periplasm</location>
    </subcellularLocation>
</comment>
<keyword evidence="7" id="KW-1185">Reference proteome</keyword>
<organism evidence="6 7">
    <name type="scientific">Limobrevibacterium gyesilva</name>
    <dbReference type="NCBI Taxonomy" id="2991712"/>
    <lineage>
        <taxon>Bacteria</taxon>
        <taxon>Pseudomonadati</taxon>
        <taxon>Pseudomonadota</taxon>
        <taxon>Alphaproteobacteria</taxon>
        <taxon>Acetobacterales</taxon>
        <taxon>Acetobacteraceae</taxon>
        <taxon>Limobrevibacterium</taxon>
    </lineage>
</organism>
<accession>A0AA42CFU2</accession>
<dbReference type="PIRSF" id="PIRSF002741">
    <property type="entry name" value="MppA"/>
    <property type="match status" value="1"/>
</dbReference>
<dbReference type="Proteomes" id="UP001165679">
    <property type="component" value="Unassembled WGS sequence"/>
</dbReference>
<dbReference type="AlphaFoldDB" id="A0AA42CFU2"/>
<reference evidence="6" key="1">
    <citation type="submission" date="2022-09" db="EMBL/GenBank/DDBJ databases">
        <title>Rhodovastum sp. nov. RN2-1 isolated from soil in Seongnam, South Korea.</title>
        <authorList>
            <person name="Le N.T."/>
        </authorList>
    </citation>
    <scope>NUCLEOTIDE SEQUENCE</scope>
    <source>
        <strain evidence="6">RN2-1</strain>
    </source>
</reference>
<sequence>MRRRNFLAAGMMTLAAPSLALGQASRVLRVIPQGDLALLDPTITTATVTRNHAFMVFDTLYGLTAEGEPVPEMVAGHRTEDDGKTWILTLRDGLRFHDGEPVRAADCVASLRRWGRTDPFGKTLMAATDELSAPDDRTIRFRLRKPFPLLPLALAKTVPRAPFIMPERLIPAEPGVAIKEMVGSGPFRFVAGERVPGARVVYERFDGYVPRPSGTPGLSCGPKVVHFDRVEWQVIPDAATALGAIQRGEVDWWERPLPDLIPAAHRDRNLKVEVTNRAGTIAFLQFNHLYPPFDNVAIRRLVLSAINQADFTQASGGSDPSLWGGKLGIFLPGAPMASEAGMEAFTGRTDFDALKRELAAAGYKGERVVMLVGTDSPVTNAASEVAADLLRKMGFNVDYQAQDWGSVVQRRTSQQPPERGGWNLFAVSADGDFFLDPTVAPAIRANGKDAWIGWPNSPRIEELYQAWFNAPDQATRQAVARDLQLQTWKDVPYIPVAQVFLPTVVRRDVTGVLPGFVKFWNVKKG</sequence>
<evidence type="ECO:0000256" key="2">
    <source>
        <dbReference type="ARBA" id="ARBA00005695"/>
    </source>
</evidence>
<dbReference type="EMBL" id="JAPDNT010000028">
    <property type="protein sequence ID" value="MCW3477034.1"/>
    <property type="molecule type" value="Genomic_DNA"/>
</dbReference>
<feature type="signal peptide" evidence="4">
    <location>
        <begin position="1"/>
        <end position="20"/>
    </location>
</feature>
<dbReference type="PANTHER" id="PTHR30290">
    <property type="entry name" value="PERIPLASMIC BINDING COMPONENT OF ABC TRANSPORTER"/>
    <property type="match status" value="1"/>
</dbReference>
<dbReference type="RefSeq" id="WP_264715909.1">
    <property type="nucleotide sequence ID" value="NZ_JAPDNT010000028.1"/>
</dbReference>
<evidence type="ECO:0000256" key="4">
    <source>
        <dbReference type="SAM" id="SignalP"/>
    </source>
</evidence>
<dbReference type="Pfam" id="PF00496">
    <property type="entry name" value="SBP_bac_5"/>
    <property type="match status" value="1"/>
</dbReference>
<evidence type="ECO:0000313" key="7">
    <source>
        <dbReference type="Proteomes" id="UP001165679"/>
    </source>
</evidence>
<evidence type="ECO:0000313" key="6">
    <source>
        <dbReference type="EMBL" id="MCW3477034.1"/>
    </source>
</evidence>
<dbReference type="PANTHER" id="PTHR30290:SF38">
    <property type="entry name" value="D,D-DIPEPTIDE-BINDING PERIPLASMIC PROTEIN DDPA-RELATED"/>
    <property type="match status" value="1"/>
</dbReference>
<gene>
    <name evidence="6" type="ORF">OL599_20915</name>
</gene>
<name>A0AA42CFU2_9PROT</name>
<dbReference type="InterPro" id="IPR030678">
    <property type="entry name" value="Peptide/Ni-bd"/>
</dbReference>
<feature type="chain" id="PRO_5041440564" evidence="4">
    <location>
        <begin position="21"/>
        <end position="525"/>
    </location>
</feature>
<dbReference type="SUPFAM" id="SSF53850">
    <property type="entry name" value="Periplasmic binding protein-like II"/>
    <property type="match status" value="1"/>
</dbReference>
<protein>
    <submittedName>
        <fullName evidence="6">ABC transporter substrate-binding protein</fullName>
    </submittedName>
</protein>
<dbReference type="CDD" id="cd08502">
    <property type="entry name" value="PBP2_NikA_DppA_OppA_like_16"/>
    <property type="match status" value="1"/>
</dbReference>
<dbReference type="GO" id="GO:1904680">
    <property type="term" value="F:peptide transmembrane transporter activity"/>
    <property type="evidence" value="ECO:0007669"/>
    <property type="project" value="TreeGrafter"/>
</dbReference>
<evidence type="ECO:0000259" key="5">
    <source>
        <dbReference type="Pfam" id="PF00496"/>
    </source>
</evidence>
<proteinExistence type="inferred from homology"/>
<reference evidence="6" key="2">
    <citation type="submission" date="2022-10" db="EMBL/GenBank/DDBJ databases">
        <authorList>
            <person name="Trinh H.N."/>
        </authorList>
    </citation>
    <scope>NUCLEOTIDE SEQUENCE</scope>
    <source>
        <strain evidence="6">RN2-1</strain>
    </source>
</reference>
<dbReference type="InterPro" id="IPR000914">
    <property type="entry name" value="SBP_5_dom"/>
</dbReference>
<dbReference type="GO" id="GO:0043190">
    <property type="term" value="C:ATP-binding cassette (ABC) transporter complex"/>
    <property type="evidence" value="ECO:0007669"/>
    <property type="project" value="InterPro"/>
</dbReference>
<dbReference type="InterPro" id="IPR039424">
    <property type="entry name" value="SBP_5"/>
</dbReference>
<keyword evidence="3 4" id="KW-0732">Signal</keyword>
<comment type="caution">
    <text evidence="6">The sequence shown here is derived from an EMBL/GenBank/DDBJ whole genome shotgun (WGS) entry which is preliminary data.</text>
</comment>